<keyword evidence="1" id="KW-1133">Transmembrane helix</keyword>
<feature type="transmembrane region" description="Helical" evidence="1">
    <location>
        <begin position="20"/>
        <end position="39"/>
    </location>
</feature>
<feature type="transmembrane region" description="Helical" evidence="1">
    <location>
        <begin position="97"/>
        <end position="115"/>
    </location>
</feature>
<gene>
    <name evidence="2" type="ORF">EZH22_13455</name>
</gene>
<evidence type="ECO:0000256" key="1">
    <source>
        <dbReference type="SAM" id="Phobius"/>
    </source>
</evidence>
<dbReference type="RefSeq" id="WP_203196092.1">
    <property type="nucleotide sequence ID" value="NZ_CP063362.1"/>
</dbReference>
<evidence type="ECO:0000313" key="2">
    <source>
        <dbReference type="EMBL" id="QRG09174.1"/>
    </source>
</evidence>
<dbReference type="Proteomes" id="UP000596427">
    <property type="component" value="Chromosome"/>
</dbReference>
<organism evidence="2 3">
    <name type="scientific">Xanthobacter dioxanivorans</name>
    <dbReference type="NCBI Taxonomy" id="2528964"/>
    <lineage>
        <taxon>Bacteria</taxon>
        <taxon>Pseudomonadati</taxon>
        <taxon>Pseudomonadota</taxon>
        <taxon>Alphaproteobacteria</taxon>
        <taxon>Hyphomicrobiales</taxon>
        <taxon>Xanthobacteraceae</taxon>
        <taxon>Xanthobacter</taxon>
    </lineage>
</organism>
<protein>
    <submittedName>
        <fullName evidence="2">Uncharacterized protein</fullName>
    </submittedName>
</protein>
<dbReference type="KEGG" id="xdi:EZH22_13455"/>
<feature type="transmembrane region" description="Helical" evidence="1">
    <location>
        <begin position="127"/>
        <end position="148"/>
    </location>
</feature>
<dbReference type="EMBL" id="CP063362">
    <property type="protein sequence ID" value="QRG09174.1"/>
    <property type="molecule type" value="Genomic_DNA"/>
</dbReference>
<reference evidence="2 3" key="1">
    <citation type="submission" date="2020-10" db="EMBL/GenBank/DDBJ databases">
        <title>Degradation of 1,4-Dioxane by Xanthobacter sp. YN2, via a Novel Group-2 Soluble Di-Iron Monooxygenase.</title>
        <authorList>
            <person name="Ma F."/>
            <person name="Wang Y."/>
            <person name="Yang J."/>
            <person name="Guo H."/>
            <person name="Su D."/>
            <person name="Yu L."/>
        </authorList>
    </citation>
    <scope>NUCLEOTIDE SEQUENCE [LARGE SCALE GENOMIC DNA]</scope>
    <source>
        <strain evidence="2 3">YN2</strain>
    </source>
</reference>
<keyword evidence="1" id="KW-0812">Transmembrane</keyword>
<name>A0A974SLC6_9HYPH</name>
<evidence type="ECO:0000313" key="3">
    <source>
        <dbReference type="Proteomes" id="UP000596427"/>
    </source>
</evidence>
<keyword evidence="1" id="KW-0472">Membrane</keyword>
<accession>A0A974SLC6</accession>
<dbReference type="AlphaFoldDB" id="A0A974SLC6"/>
<feature type="transmembrane region" description="Helical" evidence="1">
    <location>
        <begin position="59"/>
        <end position="85"/>
    </location>
</feature>
<keyword evidence="3" id="KW-1185">Reference proteome</keyword>
<proteinExistence type="predicted"/>
<sequence>MTSPENETARPRLVRRRLGLLALAYVAGTFVTVSVLPLVGGATDLLAPRFGFSDDMALLYFIGIASGGLAYLFALLFGLLPALFWMAASERHGVRHALAHVIAGGAGAVAGWVLLSFVAEMLGDRLLWRVAGDLFIAGCAGGLAYWAIAGRRAGTPGAAEIPPRQQSFDSPPGSR</sequence>